<evidence type="ECO:0000313" key="2">
    <source>
        <dbReference type="EMBL" id="MSU09807.1"/>
    </source>
</evidence>
<gene>
    <name evidence="2" type="ORF">FYJ84_12580</name>
</gene>
<protein>
    <submittedName>
        <fullName evidence="2">Phosphotransferase</fullName>
    </submittedName>
</protein>
<keyword evidence="2" id="KW-0808">Transferase</keyword>
<reference evidence="2 3" key="1">
    <citation type="submission" date="2019-08" db="EMBL/GenBank/DDBJ databases">
        <title>In-depth cultivation of the pig gut microbiome towards novel bacterial diversity and tailored functional studies.</title>
        <authorList>
            <person name="Wylensek D."/>
            <person name="Hitch T.C.A."/>
            <person name="Clavel T."/>
        </authorList>
    </citation>
    <scope>NUCLEOTIDE SEQUENCE [LARGE SCALE GENOMIC DNA]</scope>
    <source>
        <strain evidence="2 3">WCA-693-APC-5D-A</strain>
    </source>
</reference>
<sequence>MGCFVLFWDEIYCQINALLLHCQINFYSTNDIYYNPVDSSSVRLYLINDVKYYAKVFLNRDPKLVHEELTFMRYLKKNDIMVPGVLLIDKNEFNEISYNGNKVVFFFAREVSGDDVVDRETLFDIVRNIAKMHSVSRKYKIENKERLAKCNIERLHLLVKDSKKLVDKMCSRKKLELIINEVDVKNKYSMIHGDLHKKNIITRKGKFYGLIDFSDCRLGHFEDDIGKIVQSFLTVKACNIGDVKKVIREYNSVNNYILNTKEVLLSCVYHILYFVNVNYDYISDIEQYSHTIELCMQE</sequence>
<accession>A0A6I2UGE0</accession>
<feature type="domain" description="Aminoglycoside phosphotransferase" evidence="1">
    <location>
        <begin position="42"/>
        <end position="231"/>
    </location>
</feature>
<organism evidence="2 3">
    <name type="scientific">Anaerovibrio slackiae</name>
    <dbReference type="NCBI Taxonomy" id="2652309"/>
    <lineage>
        <taxon>Bacteria</taxon>
        <taxon>Bacillati</taxon>
        <taxon>Bacillota</taxon>
        <taxon>Negativicutes</taxon>
        <taxon>Selenomonadales</taxon>
        <taxon>Selenomonadaceae</taxon>
        <taxon>Anaerovibrio</taxon>
    </lineage>
</organism>
<dbReference type="Gene3D" id="3.90.1200.10">
    <property type="match status" value="1"/>
</dbReference>
<dbReference type="InterPro" id="IPR011009">
    <property type="entry name" value="Kinase-like_dom_sf"/>
</dbReference>
<dbReference type="SUPFAM" id="SSF56112">
    <property type="entry name" value="Protein kinase-like (PK-like)"/>
    <property type="match status" value="1"/>
</dbReference>
<dbReference type="Pfam" id="PF01636">
    <property type="entry name" value="APH"/>
    <property type="match status" value="1"/>
</dbReference>
<dbReference type="InterPro" id="IPR002575">
    <property type="entry name" value="Aminoglycoside_PTrfase"/>
</dbReference>
<name>A0A6I2UGE0_9FIRM</name>
<dbReference type="EMBL" id="VUNR01000035">
    <property type="protein sequence ID" value="MSU09807.1"/>
    <property type="molecule type" value="Genomic_DNA"/>
</dbReference>
<dbReference type="GO" id="GO:0016740">
    <property type="term" value="F:transferase activity"/>
    <property type="evidence" value="ECO:0007669"/>
    <property type="project" value="UniProtKB-KW"/>
</dbReference>
<proteinExistence type="predicted"/>
<keyword evidence="3" id="KW-1185">Reference proteome</keyword>
<evidence type="ECO:0000259" key="1">
    <source>
        <dbReference type="Pfam" id="PF01636"/>
    </source>
</evidence>
<comment type="caution">
    <text evidence="2">The sequence shown here is derived from an EMBL/GenBank/DDBJ whole genome shotgun (WGS) entry which is preliminary data.</text>
</comment>
<evidence type="ECO:0000313" key="3">
    <source>
        <dbReference type="Proteomes" id="UP000433181"/>
    </source>
</evidence>
<dbReference type="Proteomes" id="UP000433181">
    <property type="component" value="Unassembled WGS sequence"/>
</dbReference>
<dbReference type="AlphaFoldDB" id="A0A6I2UGE0"/>